<dbReference type="Gene3D" id="3.80.10.10">
    <property type="entry name" value="Ribonuclease Inhibitor"/>
    <property type="match status" value="1"/>
</dbReference>
<keyword evidence="3" id="KW-1185">Reference proteome</keyword>
<evidence type="ECO:0000313" key="3">
    <source>
        <dbReference type="Proteomes" id="UP000504636"/>
    </source>
</evidence>
<name>A0A6A6YRK2_9PEZI</name>
<dbReference type="Pfam" id="PF24969">
    <property type="entry name" value="LRR_15"/>
    <property type="match status" value="1"/>
</dbReference>
<accession>A0A6A6YRK2</accession>
<evidence type="ECO:0000313" key="2">
    <source>
        <dbReference type="EMBL" id="KAF2811430.1"/>
    </source>
</evidence>
<dbReference type="InterPro" id="IPR032675">
    <property type="entry name" value="LRR_dom_sf"/>
</dbReference>
<sequence length="357" mass="41392">MLDLDKPFWNGLTSRNGDSQISLTAVLLHFLPKLEELYFELWDDMFPTNLLPKPDGALLGNILTNLQKLRIEFTGRSTNMVDVWIAPWLRLPSITTFEAASFSIDYDLILDVSNLTSFDLNGAMSSSALDNILESCENLKSFRYQFEPNIYQEEDTATPDEVLEGLREHAGKSLESLNVRYYSNNEYSDNSQWDLSDALAYDFSLCCFEKLKYLEIDSPFIVGTDQHFKESHEGISSKIVPRLLEVLPPTIAELRLHACGMYIQEQIGELARARTARPVYPNLRFVEINSFKQFFFTTSFFRDARRRFRKTNVRFEYDNSEEYPFEGFYEGDFTVARNAFMSHEPTRFFFSDSDTDD</sequence>
<evidence type="ECO:0000313" key="4">
    <source>
        <dbReference type="RefSeq" id="XP_033578394.1"/>
    </source>
</evidence>
<dbReference type="EMBL" id="MU003698">
    <property type="protein sequence ID" value="KAF2811430.1"/>
    <property type="molecule type" value="Genomic_DNA"/>
</dbReference>
<dbReference type="InterPro" id="IPR056867">
    <property type="entry name" value="LRR_15"/>
</dbReference>
<reference evidence="4" key="3">
    <citation type="submission" date="2025-04" db="UniProtKB">
        <authorList>
            <consortium name="RefSeq"/>
        </authorList>
    </citation>
    <scope>IDENTIFICATION</scope>
    <source>
        <strain evidence="4">CBS 304.34</strain>
    </source>
</reference>
<dbReference type="Proteomes" id="UP000504636">
    <property type="component" value="Unplaced"/>
</dbReference>
<dbReference type="RefSeq" id="XP_033578394.1">
    <property type="nucleotide sequence ID" value="XM_033713938.1"/>
</dbReference>
<feature type="domain" description="Leucine-rich repeat" evidence="1">
    <location>
        <begin position="62"/>
        <end position="247"/>
    </location>
</feature>
<dbReference type="SUPFAM" id="SSF52047">
    <property type="entry name" value="RNI-like"/>
    <property type="match status" value="1"/>
</dbReference>
<gene>
    <name evidence="2 4" type="ORF">BDZ99DRAFT_275169</name>
</gene>
<dbReference type="OrthoDB" id="2520703at2759"/>
<evidence type="ECO:0000259" key="1">
    <source>
        <dbReference type="Pfam" id="PF24969"/>
    </source>
</evidence>
<dbReference type="GeneID" id="54454831"/>
<dbReference type="AlphaFoldDB" id="A0A6A6YRK2"/>
<reference evidence="4" key="2">
    <citation type="submission" date="2020-04" db="EMBL/GenBank/DDBJ databases">
        <authorList>
            <consortium name="NCBI Genome Project"/>
        </authorList>
    </citation>
    <scope>NUCLEOTIDE SEQUENCE</scope>
    <source>
        <strain evidence="4">CBS 304.34</strain>
    </source>
</reference>
<reference evidence="2 4" key="1">
    <citation type="journal article" date="2020" name="Stud. Mycol.">
        <title>101 Dothideomycetes genomes: a test case for predicting lifestyles and emergence of pathogens.</title>
        <authorList>
            <person name="Haridas S."/>
            <person name="Albert R."/>
            <person name="Binder M."/>
            <person name="Bloem J."/>
            <person name="Labutti K."/>
            <person name="Salamov A."/>
            <person name="Andreopoulos B."/>
            <person name="Baker S."/>
            <person name="Barry K."/>
            <person name="Bills G."/>
            <person name="Bluhm B."/>
            <person name="Cannon C."/>
            <person name="Castanera R."/>
            <person name="Culley D."/>
            <person name="Daum C."/>
            <person name="Ezra D."/>
            <person name="Gonzalez J."/>
            <person name="Henrissat B."/>
            <person name="Kuo A."/>
            <person name="Liang C."/>
            <person name="Lipzen A."/>
            <person name="Lutzoni F."/>
            <person name="Magnuson J."/>
            <person name="Mondo S."/>
            <person name="Nolan M."/>
            <person name="Ohm R."/>
            <person name="Pangilinan J."/>
            <person name="Park H.-J."/>
            <person name="Ramirez L."/>
            <person name="Alfaro M."/>
            <person name="Sun H."/>
            <person name="Tritt A."/>
            <person name="Yoshinaga Y."/>
            <person name="Zwiers L.-H."/>
            <person name="Turgeon B."/>
            <person name="Goodwin S."/>
            <person name="Spatafora J."/>
            <person name="Crous P."/>
            <person name="Grigoriev I."/>
        </authorList>
    </citation>
    <scope>NUCLEOTIDE SEQUENCE</scope>
    <source>
        <strain evidence="2 4">CBS 304.34</strain>
    </source>
</reference>
<protein>
    <recommendedName>
        <fullName evidence="1">Leucine-rich repeat domain-containing protein</fullName>
    </recommendedName>
</protein>
<organism evidence="2">
    <name type="scientific">Mytilinidion resinicola</name>
    <dbReference type="NCBI Taxonomy" id="574789"/>
    <lineage>
        <taxon>Eukaryota</taxon>
        <taxon>Fungi</taxon>
        <taxon>Dikarya</taxon>
        <taxon>Ascomycota</taxon>
        <taxon>Pezizomycotina</taxon>
        <taxon>Dothideomycetes</taxon>
        <taxon>Pleosporomycetidae</taxon>
        <taxon>Mytilinidiales</taxon>
        <taxon>Mytilinidiaceae</taxon>
        <taxon>Mytilinidion</taxon>
    </lineage>
</organism>
<proteinExistence type="predicted"/>